<dbReference type="PANTHER" id="PTHR11439">
    <property type="entry name" value="GAG-POL-RELATED RETROTRANSPOSON"/>
    <property type="match status" value="1"/>
</dbReference>
<sequence length="146" mass="16726">MYAAVSTQPDVAFAILRLARFLSNRGPKHHEAAKKVLCYLKRHLSKDASFADNTLDRKSSQAYIMTLYGATIGWQANKQDMVTTLTTEGECVLRLLLELGIQFKTPALHVFCNNKQMLELLEKDAPLLCTMFRYVDIHNHWVRQEV</sequence>
<evidence type="ECO:0000313" key="2">
    <source>
        <dbReference type="Proteomes" id="UP000001745"/>
    </source>
</evidence>
<dbReference type="Proteomes" id="UP000001745">
    <property type="component" value="Unassembled WGS sequence"/>
</dbReference>
<dbReference type="eggNOG" id="KOG0017">
    <property type="taxonomic scope" value="Eukaryota"/>
</dbReference>
<dbReference type="EMBL" id="EQ962661">
    <property type="protein sequence ID" value="EED11791.1"/>
    <property type="molecule type" value="Genomic_DNA"/>
</dbReference>
<dbReference type="OrthoDB" id="4501190at2759"/>
<dbReference type="HOGENOM" id="CLU_001650_6_0_1"/>
<dbReference type="PhylomeDB" id="B8MUF2"/>
<dbReference type="AlphaFoldDB" id="B8MUF2"/>
<reference evidence="2" key="1">
    <citation type="journal article" date="2015" name="Genome Announc.">
        <title>Genome sequence of the AIDS-associated pathogen Penicillium marneffei (ATCC18224) and its near taxonomic relative Talaromyces stipitatus (ATCC10500).</title>
        <authorList>
            <person name="Nierman W.C."/>
            <person name="Fedorova-Abrams N.D."/>
            <person name="Andrianopoulos A."/>
        </authorList>
    </citation>
    <scope>NUCLEOTIDE SEQUENCE [LARGE SCALE GENOMIC DNA]</scope>
    <source>
        <strain evidence="2">ATCC 10500 / CBS 375.48 / QM 6759 / NRRL 1006</strain>
    </source>
</reference>
<gene>
    <name evidence="1" type="ORF">TSTA_109710</name>
</gene>
<dbReference type="STRING" id="441959.B8MUF2"/>
<dbReference type="VEuPathDB" id="FungiDB:TSTA_109710"/>
<dbReference type="GeneID" id="8107203"/>
<proteinExistence type="predicted"/>
<keyword evidence="2" id="KW-1185">Reference proteome</keyword>
<dbReference type="RefSeq" id="XP_002488547.1">
    <property type="nucleotide sequence ID" value="XM_002488502.1"/>
</dbReference>
<accession>B8MUF2</accession>
<protein>
    <recommendedName>
        <fullName evidence="3">Reverse transcriptase Ty1/copia-type domain-containing protein</fullName>
    </recommendedName>
</protein>
<evidence type="ECO:0000313" key="1">
    <source>
        <dbReference type="EMBL" id="EED11791.1"/>
    </source>
</evidence>
<evidence type="ECO:0008006" key="3">
    <source>
        <dbReference type="Google" id="ProtNLM"/>
    </source>
</evidence>
<dbReference type="CDD" id="cd09272">
    <property type="entry name" value="RNase_HI_RT_Ty1"/>
    <property type="match status" value="1"/>
</dbReference>
<dbReference type="InParanoid" id="B8MUF2"/>
<organism evidence="1 2">
    <name type="scientific">Talaromyces stipitatus (strain ATCC 10500 / CBS 375.48 / QM 6759 / NRRL 1006)</name>
    <name type="common">Penicillium stipitatum</name>
    <dbReference type="NCBI Taxonomy" id="441959"/>
    <lineage>
        <taxon>Eukaryota</taxon>
        <taxon>Fungi</taxon>
        <taxon>Dikarya</taxon>
        <taxon>Ascomycota</taxon>
        <taxon>Pezizomycotina</taxon>
        <taxon>Eurotiomycetes</taxon>
        <taxon>Eurotiomycetidae</taxon>
        <taxon>Eurotiales</taxon>
        <taxon>Trichocomaceae</taxon>
        <taxon>Talaromyces</taxon>
        <taxon>Talaromyces sect. Talaromyces</taxon>
    </lineage>
</organism>
<name>B8MUF2_TALSN</name>